<gene>
    <name evidence="2" type="primary">ND6</name>
</gene>
<reference evidence="2" key="2">
    <citation type="journal article" date="2009" name="Mitochondrial DNA">
        <title>The complete mitochondrial genome of the clam Meretrix petechialis (Mollusca: Bivalvia: Veneridae).</title>
        <authorList>
            <person name="Ren J."/>
            <person name="Shen X."/>
            <person name="Sun M."/>
            <person name="Jiang F."/>
            <person name="Yu Y."/>
            <person name="Chi Z."/>
            <person name="Liu B."/>
        </authorList>
    </citation>
    <scope>NUCLEOTIDE SEQUENCE</scope>
</reference>
<feature type="transmembrane region" description="Helical" evidence="1">
    <location>
        <begin position="29"/>
        <end position="48"/>
    </location>
</feature>
<keyword evidence="2" id="KW-0496">Mitochondrion</keyword>
<name>C5GZ88_9BIVA</name>
<keyword evidence="1" id="KW-0812">Transmembrane</keyword>
<proteinExistence type="predicted"/>
<dbReference type="CTD" id="4541"/>
<feature type="transmembrane region" description="Helical" evidence="1">
    <location>
        <begin position="54"/>
        <end position="80"/>
    </location>
</feature>
<organism evidence="2">
    <name type="scientific">Meretrix petechialis</name>
    <dbReference type="NCBI Taxonomy" id="311198"/>
    <lineage>
        <taxon>Eukaryota</taxon>
        <taxon>Metazoa</taxon>
        <taxon>Spiralia</taxon>
        <taxon>Lophotrochozoa</taxon>
        <taxon>Mollusca</taxon>
        <taxon>Bivalvia</taxon>
        <taxon>Autobranchia</taxon>
        <taxon>Heteroconchia</taxon>
        <taxon>Euheterodonta</taxon>
        <taxon>Imparidentia</taxon>
        <taxon>Neoheterodontei</taxon>
        <taxon>Venerida</taxon>
        <taxon>Veneroidea</taxon>
        <taxon>Veneridae</taxon>
        <taxon>Meretrix</taxon>
    </lineage>
</organism>
<feature type="transmembrane region" description="Helical" evidence="1">
    <location>
        <begin position="101"/>
        <end position="120"/>
    </location>
</feature>
<evidence type="ECO:0000313" key="2">
    <source>
        <dbReference type="EMBL" id="ABV53331.1"/>
    </source>
</evidence>
<dbReference type="GeneID" id="7956427"/>
<keyword evidence="1" id="KW-1133">Transmembrane helix</keyword>
<dbReference type="RefSeq" id="YP_002929384.1">
    <property type="nucleotide sequence ID" value="NC_012767.1"/>
</dbReference>
<feature type="transmembrane region" description="Helical" evidence="1">
    <location>
        <begin position="145"/>
        <end position="164"/>
    </location>
</feature>
<evidence type="ECO:0000256" key="1">
    <source>
        <dbReference type="SAM" id="Phobius"/>
    </source>
</evidence>
<accession>C5GZ88</accession>
<feature type="transmembrane region" description="Helical" evidence="1">
    <location>
        <begin position="6"/>
        <end position="22"/>
    </location>
</feature>
<dbReference type="EMBL" id="EU145977">
    <property type="protein sequence ID" value="ABV53331.1"/>
    <property type="molecule type" value="Genomic_DNA"/>
</dbReference>
<reference evidence="2" key="1">
    <citation type="submission" date="2007-09" db="EMBL/GenBank/DDBJ databases">
        <authorList>
            <person name="Ren J.F."/>
            <person name="Shen X."/>
            <person name="Liu B."/>
        </authorList>
    </citation>
    <scope>NUCLEOTIDE SEQUENCE</scope>
</reference>
<keyword evidence="1" id="KW-0472">Membrane</keyword>
<sequence>MVLEVFVFFVFGLSFQLSVFYSHPLVLGMGLLIFSVFMGMVICYYGPIFSFCAFMVMVAGVLVVFSYTISLVPFEGYNYEDKKDLKKKTKIFEELGISRKISGYLGVLFFFLACVVSPFVNSDNNEDVSGMFLSYTEISYFTEDYSLVVVWLAVLLFLAMVFSASMSKWYEGALVQ</sequence>
<geneLocation type="mitochondrion" evidence="2"/>
<protein>
    <submittedName>
        <fullName evidence="2">NADH dehydrogenase subunit 6</fullName>
    </submittedName>
</protein>
<dbReference type="AlphaFoldDB" id="C5GZ88"/>